<sequence length="363" mass="41364">MPQYKSPGQKRKRWVQIIALMIFIAASYAGSLFMQKFHNQQLAWTDDHQVVAATVTGLDAEDEEYRNLKGRLRHRTVYYLTYEFNVDEISYENMVEISAYEFEQLTLNTQVDVWYATTSPNINDTADNVNSDLSSNDDIGNTIDVLPYTGPASLFIYWVMTFIFVKESKKALPKGFYTETSWLDIDDNYLVALDGNDLVMFDIDGKQASKVQSSYQNGASIEELMAISKSDKFKRIPLSEIKELVSDHNSDVLTIEWGEESESVEFLNQTVKAHALERIQPLLSNELQYHKLEKSRLGAATPALILLAIFTAIAYFASIFWLTALIGFICLVKVIPRIIVRLWDPTVRQSWKLAETVADACTE</sequence>
<dbReference type="Proteomes" id="UP000292544">
    <property type="component" value="Unassembled WGS sequence"/>
</dbReference>
<keyword evidence="1" id="KW-0812">Transmembrane</keyword>
<organism evidence="2 3">
    <name type="scientific">Corallincola spongiicola</name>
    <dbReference type="NCBI Taxonomy" id="2520508"/>
    <lineage>
        <taxon>Bacteria</taxon>
        <taxon>Pseudomonadati</taxon>
        <taxon>Pseudomonadota</taxon>
        <taxon>Gammaproteobacteria</taxon>
        <taxon>Alteromonadales</taxon>
        <taxon>Psychromonadaceae</taxon>
        <taxon>Corallincola</taxon>
    </lineage>
</organism>
<feature type="transmembrane region" description="Helical" evidence="1">
    <location>
        <begin position="145"/>
        <end position="165"/>
    </location>
</feature>
<gene>
    <name evidence="2" type="ORF">EXY25_06815</name>
</gene>
<protein>
    <recommendedName>
        <fullName evidence="4">DUF2207 domain-containing protein</fullName>
    </recommendedName>
</protein>
<feature type="transmembrane region" description="Helical" evidence="1">
    <location>
        <begin position="297"/>
        <end position="316"/>
    </location>
</feature>
<proteinExistence type="predicted"/>
<feature type="transmembrane region" description="Helical" evidence="1">
    <location>
        <begin position="14"/>
        <end position="34"/>
    </location>
</feature>
<evidence type="ECO:0000256" key="1">
    <source>
        <dbReference type="SAM" id="Phobius"/>
    </source>
</evidence>
<evidence type="ECO:0008006" key="4">
    <source>
        <dbReference type="Google" id="ProtNLM"/>
    </source>
</evidence>
<dbReference type="RefSeq" id="WP_130566209.1">
    <property type="nucleotide sequence ID" value="NZ_SHLY01000002.1"/>
</dbReference>
<dbReference type="EMBL" id="SHLY01000002">
    <property type="protein sequence ID" value="TAA46960.1"/>
    <property type="molecule type" value="Genomic_DNA"/>
</dbReference>
<name>A0ABY1WQF9_9GAMM</name>
<comment type="caution">
    <text evidence="2">The sequence shown here is derived from an EMBL/GenBank/DDBJ whole genome shotgun (WGS) entry which is preliminary data.</text>
</comment>
<keyword evidence="1" id="KW-0472">Membrane</keyword>
<reference evidence="3" key="1">
    <citation type="submission" date="2019-02" db="EMBL/GenBank/DDBJ databases">
        <title>Draft genome sequence of Muricauda sp. 176CP4-71.</title>
        <authorList>
            <person name="Park J.-S."/>
        </authorList>
    </citation>
    <scope>NUCLEOTIDE SEQUENCE [LARGE SCALE GENOMIC DNA]</scope>
    <source>
        <strain evidence="3">176GS2-150</strain>
    </source>
</reference>
<evidence type="ECO:0000313" key="3">
    <source>
        <dbReference type="Proteomes" id="UP000292544"/>
    </source>
</evidence>
<accession>A0ABY1WQF9</accession>
<evidence type="ECO:0000313" key="2">
    <source>
        <dbReference type="EMBL" id="TAA46960.1"/>
    </source>
</evidence>
<keyword evidence="3" id="KW-1185">Reference proteome</keyword>
<keyword evidence="1" id="KW-1133">Transmembrane helix</keyword>